<dbReference type="PANTHER" id="PTHR30204">
    <property type="entry name" value="REDOX-CYCLING DRUG-SENSING TRANSCRIPTIONAL ACTIVATOR SOXR"/>
    <property type="match status" value="1"/>
</dbReference>
<evidence type="ECO:0000259" key="6">
    <source>
        <dbReference type="PROSITE" id="PS50937"/>
    </source>
</evidence>
<dbReference type="InterPro" id="IPR047057">
    <property type="entry name" value="MerR_fam"/>
</dbReference>
<protein>
    <submittedName>
        <fullName evidence="7">MerR family transcriptional regulator</fullName>
    </submittedName>
</protein>
<name>A0ABN5ISI5_9CAUL</name>
<feature type="coiled-coil region" evidence="5">
    <location>
        <begin position="132"/>
        <end position="159"/>
    </location>
</feature>
<dbReference type="EMBL" id="CP027850">
    <property type="protein sequence ID" value="AVQ01973.1"/>
    <property type="molecule type" value="Genomic_DNA"/>
</dbReference>
<evidence type="ECO:0000313" key="8">
    <source>
        <dbReference type="Proteomes" id="UP000240527"/>
    </source>
</evidence>
<dbReference type="PROSITE" id="PS50937">
    <property type="entry name" value="HTH_MERR_2"/>
    <property type="match status" value="1"/>
</dbReference>
<keyword evidence="5" id="KW-0175">Coiled coil</keyword>
<evidence type="ECO:0000256" key="4">
    <source>
        <dbReference type="ARBA" id="ARBA00023163"/>
    </source>
</evidence>
<accession>A0ABN5ISI5</accession>
<dbReference type="Proteomes" id="UP000240527">
    <property type="component" value="Chromosome"/>
</dbReference>
<keyword evidence="1" id="KW-0678">Repressor</keyword>
<evidence type="ECO:0000256" key="5">
    <source>
        <dbReference type="SAM" id="Coils"/>
    </source>
</evidence>
<dbReference type="InterPro" id="IPR000551">
    <property type="entry name" value="MerR-type_HTH_dom"/>
</dbReference>
<dbReference type="PANTHER" id="PTHR30204:SF69">
    <property type="entry name" value="MERR-FAMILY TRANSCRIPTIONAL REGULATOR"/>
    <property type="match status" value="1"/>
</dbReference>
<proteinExistence type="predicted"/>
<feature type="domain" description="HTH merR-type" evidence="6">
    <location>
        <begin position="53"/>
        <end position="119"/>
    </location>
</feature>
<evidence type="ECO:0000256" key="2">
    <source>
        <dbReference type="ARBA" id="ARBA00023015"/>
    </source>
</evidence>
<reference evidence="7 8" key="1">
    <citation type="journal article" date="2015" name="Biotechnol. Bioeng.">
        <title>Genome sequence and phenotypic characterization of Caulobacter segnis.</title>
        <authorList>
            <person name="Patel S."/>
            <person name="Fletcher B."/>
            <person name="Scott D.C."/>
            <person name="Ely B."/>
        </authorList>
    </citation>
    <scope>NUCLEOTIDE SEQUENCE [LARGE SCALE GENOMIC DNA]</scope>
    <source>
        <strain evidence="7 8">TK0059</strain>
    </source>
</reference>
<dbReference type="InterPro" id="IPR009061">
    <property type="entry name" value="DNA-bd_dom_put_sf"/>
</dbReference>
<evidence type="ECO:0000256" key="3">
    <source>
        <dbReference type="ARBA" id="ARBA00023125"/>
    </source>
</evidence>
<keyword evidence="8" id="KW-1185">Reference proteome</keyword>
<keyword evidence="3" id="KW-0238">DNA-binding</keyword>
<evidence type="ECO:0000256" key="1">
    <source>
        <dbReference type="ARBA" id="ARBA00022491"/>
    </source>
</evidence>
<sequence length="162" mass="17977">MHASRSRAKIALLPDLCFSGDLPTRLDDGQAQARARALRRIARGNARPASRAQIGEVARWQGVSLKALHNLEERGITESERGLNGVRFYSPDQQVRIEAALALRELGGSAQDIREFLDLLPQGRLQAIAYLSEFLRRRLTAVEARAQILNEALALVEADRVI</sequence>
<dbReference type="RefSeq" id="WP_013078890.1">
    <property type="nucleotide sequence ID" value="NZ_CP027850.1"/>
</dbReference>
<dbReference type="Pfam" id="PF13411">
    <property type="entry name" value="MerR_1"/>
    <property type="match status" value="1"/>
</dbReference>
<dbReference type="SMART" id="SM00422">
    <property type="entry name" value="HTH_MERR"/>
    <property type="match status" value="1"/>
</dbReference>
<dbReference type="SUPFAM" id="SSF46955">
    <property type="entry name" value="Putative DNA-binding domain"/>
    <property type="match status" value="1"/>
</dbReference>
<gene>
    <name evidence="7" type="ORF">B7G68_09015</name>
</gene>
<dbReference type="Gene3D" id="1.10.1660.10">
    <property type="match status" value="1"/>
</dbReference>
<keyword evidence="4" id="KW-0804">Transcription</keyword>
<dbReference type="CDD" id="cd00592">
    <property type="entry name" value="HTH_MerR-like"/>
    <property type="match status" value="1"/>
</dbReference>
<keyword evidence="2" id="KW-0805">Transcription regulation</keyword>
<organism evidence="7 8">
    <name type="scientific">Caulobacter segnis</name>
    <dbReference type="NCBI Taxonomy" id="88688"/>
    <lineage>
        <taxon>Bacteria</taxon>
        <taxon>Pseudomonadati</taxon>
        <taxon>Pseudomonadota</taxon>
        <taxon>Alphaproteobacteria</taxon>
        <taxon>Caulobacterales</taxon>
        <taxon>Caulobacteraceae</taxon>
        <taxon>Caulobacter</taxon>
    </lineage>
</organism>
<evidence type="ECO:0000313" key="7">
    <source>
        <dbReference type="EMBL" id="AVQ01973.1"/>
    </source>
</evidence>